<sequence length="110" mass="12563">MPRNDSLETGELTDTAYYILLTLIEANHGYLIMKSIEELTDSKFSIGPASMYTTIKKLLSVGLIRLVEDHSDNRKTYITTDKGIELLKKEVQRRKDMVSHAEKIFNEKGV</sequence>
<accession>A0ABS2NT36</accession>
<proteinExistence type="predicted"/>
<name>A0ABS2NT36_9FIRM</name>
<dbReference type="EMBL" id="JAFBEE010000024">
    <property type="protein sequence ID" value="MBM7616118.1"/>
    <property type="molecule type" value="Genomic_DNA"/>
</dbReference>
<evidence type="ECO:0000313" key="2">
    <source>
        <dbReference type="EMBL" id="MBM7616118.1"/>
    </source>
</evidence>
<dbReference type="Pfam" id="PF03551">
    <property type="entry name" value="PadR"/>
    <property type="match status" value="1"/>
</dbReference>
<dbReference type="PANTHER" id="PTHR33169">
    <property type="entry name" value="PADR-FAMILY TRANSCRIPTIONAL REGULATOR"/>
    <property type="match status" value="1"/>
</dbReference>
<dbReference type="InterPro" id="IPR036388">
    <property type="entry name" value="WH-like_DNA-bd_sf"/>
</dbReference>
<feature type="domain" description="Transcription regulator PadR N-terminal" evidence="1">
    <location>
        <begin position="22"/>
        <end position="88"/>
    </location>
</feature>
<dbReference type="Proteomes" id="UP001314796">
    <property type="component" value="Unassembled WGS sequence"/>
</dbReference>
<dbReference type="InterPro" id="IPR005149">
    <property type="entry name" value="Tscrpt_reg_PadR_N"/>
</dbReference>
<dbReference type="PANTHER" id="PTHR33169:SF13">
    <property type="entry name" value="PADR-FAMILY TRANSCRIPTIONAL REGULATOR"/>
    <property type="match status" value="1"/>
</dbReference>
<dbReference type="RefSeq" id="WP_204404029.1">
    <property type="nucleotide sequence ID" value="NZ_JAFBEE010000024.1"/>
</dbReference>
<dbReference type="InterPro" id="IPR052509">
    <property type="entry name" value="Metal_resp_DNA-bind_regulator"/>
</dbReference>
<dbReference type="Gene3D" id="1.10.10.10">
    <property type="entry name" value="Winged helix-like DNA-binding domain superfamily/Winged helix DNA-binding domain"/>
    <property type="match status" value="1"/>
</dbReference>
<keyword evidence="2" id="KW-0238">DNA-binding</keyword>
<dbReference type="GO" id="GO:0003677">
    <property type="term" value="F:DNA binding"/>
    <property type="evidence" value="ECO:0007669"/>
    <property type="project" value="UniProtKB-KW"/>
</dbReference>
<protein>
    <submittedName>
        <fullName evidence="2">DNA-binding PadR family transcriptional regulator</fullName>
    </submittedName>
</protein>
<gene>
    <name evidence="2" type="ORF">JOC73_002694</name>
</gene>
<dbReference type="InterPro" id="IPR036390">
    <property type="entry name" value="WH_DNA-bd_sf"/>
</dbReference>
<reference evidence="2 3" key="1">
    <citation type="submission" date="2021-01" db="EMBL/GenBank/DDBJ databases">
        <title>Genomic Encyclopedia of Type Strains, Phase IV (KMG-IV): sequencing the most valuable type-strain genomes for metagenomic binning, comparative biology and taxonomic classification.</title>
        <authorList>
            <person name="Goeker M."/>
        </authorList>
    </citation>
    <scope>NUCLEOTIDE SEQUENCE [LARGE SCALE GENOMIC DNA]</scope>
    <source>
        <strain evidence="2 3">DSM 25890</strain>
    </source>
</reference>
<keyword evidence="3" id="KW-1185">Reference proteome</keyword>
<comment type="caution">
    <text evidence="2">The sequence shown here is derived from an EMBL/GenBank/DDBJ whole genome shotgun (WGS) entry which is preliminary data.</text>
</comment>
<dbReference type="SUPFAM" id="SSF46785">
    <property type="entry name" value="Winged helix' DNA-binding domain"/>
    <property type="match status" value="1"/>
</dbReference>
<evidence type="ECO:0000313" key="3">
    <source>
        <dbReference type="Proteomes" id="UP001314796"/>
    </source>
</evidence>
<organism evidence="2 3">
    <name type="scientific">Alkaliphilus hydrothermalis</name>
    <dbReference type="NCBI Taxonomy" id="1482730"/>
    <lineage>
        <taxon>Bacteria</taxon>
        <taxon>Bacillati</taxon>
        <taxon>Bacillota</taxon>
        <taxon>Clostridia</taxon>
        <taxon>Peptostreptococcales</taxon>
        <taxon>Natronincolaceae</taxon>
        <taxon>Alkaliphilus</taxon>
    </lineage>
</organism>
<evidence type="ECO:0000259" key="1">
    <source>
        <dbReference type="Pfam" id="PF03551"/>
    </source>
</evidence>